<evidence type="ECO:0000313" key="1">
    <source>
        <dbReference type="EMBL" id="MFC7199848.1"/>
    </source>
</evidence>
<protein>
    <recommendedName>
        <fullName evidence="3">Transcriptional regulator</fullName>
    </recommendedName>
</protein>
<organism evidence="1 2">
    <name type="scientific">Halospeciosus flavus</name>
    <dbReference type="NCBI Taxonomy" id="3032283"/>
    <lineage>
        <taxon>Archaea</taxon>
        <taxon>Methanobacteriati</taxon>
        <taxon>Methanobacteriota</taxon>
        <taxon>Stenosarchaea group</taxon>
        <taxon>Halobacteria</taxon>
        <taxon>Halobacteriales</taxon>
        <taxon>Halobacteriaceae</taxon>
        <taxon>Halospeciosus</taxon>
    </lineage>
</organism>
<dbReference type="Proteomes" id="UP001596447">
    <property type="component" value="Unassembled WGS sequence"/>
</dbReference>
<reference evidence="1 2" key="1">
    <citation type="journal article" date="2019" name="Int. J. Syst. Evol. Microbiol.">
        <title>The Global Catalogue of Microorganisms (GCM) 10K type strain sequencing project: providing services to taxonomists for standard genome sequencing and annotation.</title>
        <authorList>
            <consortium name="The Broad Institute Genomics Platform"/>
            <consortium name="The Broad Institute Genome Sequencing Center for Infectious Disease"/>
            <person name="Wu L."/>
            <person name="Ma J."/>
        </authorList>
    </citation>
    <scope>NUCLEOTIDE SEQUENCE [LARGE SCALE GENOMIC DNA]</scope>
    <source>
        <strain evidence="1 2">XZGYJ-43</strain>
    </source>
</reference>
<name>A0ABD5Z3W6_9EURY</name>
<sequence length="92" mass="10496">MTDDWQHEVTDPTIRVLYQAGMGLSPGAIAANLDVYEDLSPDEDAIREALDDLEAQNMARELDGHEGYYRITEHGRDYVKREFGEDVFGYID</sequence>
<dbReference type="RefSeq" id="WP_279529771.1">
    <property type="nucleotide sequence ID" value="NZ_CP122312.1"/>
</dbReference>
<accession>A0ABD5Z3W6</accession>
<comment type="caution">
    <text evidence="1">The sequence shown here is derived from an EMBL/GenBank/DDBJ whole genome shotgun (WGS) entry which is preliminary data.</text>
</comment>
<gene>
    <name evidence="1" type="ORF">ACFQJ9_10595</name>
</gene>
<dbReference type="Gene3D" id="1.10.10.10">
    <property type="entry name" value="Winged helix-like DNA-binding domain superfamily/Winged helix DNA-binding domain"/>
    <property type="match status" value="1"/>
</dbReference>
<keyword evidence="2" id="KW-1185">Reference proteome</keyword>
<proteinExistence type="predicted"/>
<evidence type="ECO:0000313" key="2">
    <source>
        <dbReference type="Proteomes" id="UP001596447"/>
    </source>
</evidence>
<evidence type="ECO:0008006" key="3">
    <source>
        <dbReference type="Google" id="ProtNLM"/>
    </source>
</evidence>
<dbReference type="AlphaFoldDB" id="A0ABD5Z3W6"/>
<dbReference type="EMBL" id="JBHTAR010000011">
    <property type="protein sequence ID" value="MFC7199848.1"/>
    <property type="molecule type" value="Genomic_DNA"/>
</dbReference>
<dbReference type="InterPro" id="IPR036388">
    <property type="entry name" value="WH-like_DNA-bd_sf"/>
</dbReference>